<organism evidence="1 2">
    <name type="scientific">Lactiplantibacillus pentosus DSM 20314</name>
    <dbReference type="NCBI Taxonomy" id="1423791"/>
    <lineage>
        <taxon>Bacteria</taxon>
        <taxon>Bacillati</taxon>
        <taxon>Bacillota</taxon>
        <taxon>Bacilli</taxon>
        <taxon>Lactobacillales</taxon>
        <taxon>Lactobacillaceae</taxon>
        <taxon>Lactiplantibacillus</taxon>
    </lineage>
</organism>
<accession>A0A837RAI0</accession>
<dbReference type="EMBL" id="AZCU01000008">
    <property type="protein sequence ID" value="KRK25297.1"/>
    <property type="molecule type" value="Genomic_DNA"/>
</dbReference>
<sequence>MMRILTRWRLLPLADAKKPFPRPLYFLRSLQKLYPVGVQTAKNRRTSNQKLIARPIFNQPAALKPNTY</sequence>
<comment type="caution">
    <text evidence="1">The sequence shown here is derived from an EMBL/GenBank/DDBJ whole genome shotgun (WGS) entry which is preliminary data.</text>
</comment>
<dbReference type="Proteomes" id="UP000051020">
    <property type="component" value="Unassembled WGS sequence"/>
</dbReference>
<dbReference type="AlphaFoldDB" id="A0A837RAI0"/>
<protein>
    <submittedName>
        <fullName evidence="1">Uncharacterized protein</fullName>
    </submittedName>
</protein>
<gene>
    <name evidence="1" type="ORF">FD24_GL003143</name>
</gene>
<evidence type="ECO:0000313" key="2">
    <source>
        <dbReference type="Proteomes" id="UP000051020"/>
    </source>
</evidence>
<reference evidence="1 2" key="1">
    <citation type="journal article" date="2015" name="Genome Announc.">
        <title>Expanding the biotechnology potential of lactobacilli through comparative genomics of 213 strains and associated genera.</title>
        <authorList>
            <person name="Sun Z."/>
            <person name="Harris H.M."/>
            <person name="McCann A."/>
            <person name="Guo C."/>
            <person name="Argimon S."/>
            <person name="Zhang W."/>
            <person name="Yang X."/>
            <person name="Jeffery I.B."/>
            <person name="Cooney J.C."/>
            <person name="Kagawa T.F."/>
            <person name="Liu W."/>
            <person name="Song Y."/>
            <person name="Salvetti E."/>
            <person name="Wrobel A."/>
            <person name="Rasinkangas P."/>
            <person name="Parkhill J."/>
            <person name="Rea M.C."/>
            <person name="O'Sullivan O."/>
            <person name="Ritari J."/>
            <person name="Douillard F.P."/>
            <person name="Paul Ross R."/>
            <person name="Yang R."/>
            <person name="Briner A.E."/>
            <person name="Felis G.E."/>
            <person name="de Vos W.M."/>
            <person name="Barrangou R."/>
            <person name="Klaenhammer T.R."/>
            <person name="Caufield P.W."/>
            <person name="Cui Y."/>
            <person name="Zhang H."/>
            <person name="O'Toole P.W."/>
        </authorList>
    </citation>
    <scope>NUCLEOTIDE SEQUENCE [LARGE SCALE GENOMIC DNA]</scope>
    <source>
        <strain evidence="1 2">DSM 20314</strain>
    </source>
</reference>
<evidence type="ECO:0000313" key="1">
    <source>
        <dbReference type="EMBL" id="KRK25297.1"/>
    </source>
</evidence>
<proteinExistence type="predicted"/>
<name>A0A837RAI0_LACPE</name>